<keyword evidence="3" id="KW-1185">Reference proteome</keyword>
<proteinExistence type="predicted"/>
<sequence length="274" mass="30077">MKTSFTLLFLLISFLAQAQRIQGKIVDAQSRPLEYVNIGVVGQNVGTVSTSEGQFALSLPEALDQETLQISALGYATQSWKVGDFKQKYGQQSATISLREQAVALKEVVVKPRKYVTKVVGNTTNSKSTTAGFKSNRLGTEIGTVLDVKKPSFLEKVTFNIASNAYDTLFLRINVYRMGPNGPEENVLREPIYLNVAQKDLGDGIMLDLRDRNIYLDADVLLSLELVRNLGGGGLWFSAGLFNKPSYTRETSQGAWEKMTLGGVGFNATISYAK</sequence>
<gene>
    <name evidence="2" type="ORF">FOA19_01330</name>
</gene>
<dbReference type="OrthoDB" id="2247630at2"/>
<dbReference type="EMBL" id="VKKY01000001">
    <property type="protein sequence ID" value="KAA3439356.1"/>
    <property type="molecule type" value="Genomic_DNA"/>
</dbReference>
<dbReference type="Proteomes" id="UP000324133">
    <property type="component" value="Unassembled WGS sequence"/>
</dbReference>
<name>A0A5B6TH72_9BACT</name>
<dbReference type="GO" id="GO:0004180">
    <property type="term" value="F:carboxypeptidase activity"/>
    <property type="evidence" value="ECO:0007669"/>
    <property type="project" value="UniProtKB-KW"/>
</dbReference>
<accession>A0A5B6TH72</accession>
<protein>
    <submittedName>
        <fullName evidence="2">Carboxypeptidase-like regulatory domain-containing protein</fullName>
    </submittedName>
</protein>
<evidence type="ECO:0000256" key="1">
    <source>
        <dbReference type="SAM" id="SignalP"/>
    </source>
</evidence>
<keyword evidence="2" id="KW-0378">Hydrolase</keyword>
<dbReference type="InterPro" id="IPR008969">
    <property type="entry name" value="CarboxyPept-like_regulatory"/>
</dbReference>
<keyword evidence="2" id="KW-0645">Protease</keyword>
<keyword evidence="2" id="KW-0121">Carboxypeptidase</keyword>
<dbReference type="RefSeq" id="WP_149089000.1">
    <property type="nucleotide sequence ID" value="NZ_VKKY01000001.1"/>
</dbReference>
<comment type="caution">
    <text evidence="2">The sequence shown here is derived from an EMBL/GenBank/DDBJ whole genome shotgun (WGS) entry which is preliminary data.</text>
</comment>
<dbReference type="Pfam" id="PF13715">
    <property type="entry name" value="CarbopepD_reg_2"/>
    <property type="match status" value="1"/>
</dbReference>
<feature type="chain" id="PRO_5023143099" evidence="1">
    <location>
        <begin position="19"/>
        <end position="274"/>
    </location>
</feature>
<evidence type="ECO:0000313" key="2">
    <source>
        <dbReference type="EMBL" id="KAA3439356.1"/>
    </source>
</evidence>
<dbReference type="SUPFAM" id="SSF49464">
    <property type="entry name" value="Carboxypeptidase regulatory domain-like"/>
    <property type="match status" value="1"/>
</dbReference>
<reference evidence="2 3" key="1">
    <citation type="submission" date="2019-07" db="EMBL/GenBank/DDBJ databases">
        <title>Rufibacter sp. nov., isolated from lake sediment.</title>
        <authorList>
            <person name="Qu J.-H."/>
        </authorList>
    </citation>
    <scope>NUCLEOTIDE SEQUENCE [LARGE SCALE GENOMIC DNA]</scope>
    <source>
        <strain evidence="2 3">NBS58-1</strain>
    </source>
</reference>
<organism evidence="2 3">
    <name type="scientific">Rufibacter hautae</name>
    <dbReference type="NCBI Taxonomy" id="2595005"/>
    <lineage>
        <taxon>Bacteria</taxon>
        <taxon>Pseudomonadati</taxon>
        <taxon>Bacteroidota</taxon>
        <taxon>Cytophagia</taxon>
        <taxon>Cytophagales</taxon>
        <taxon>Hymenobacteraceae</taxon>
        <taxon>Rufibacter</taxon>
    </lineage>
</organism>
<evidence type="ECO:0000313" key="3">
    <source>
        <dbReference type="Proteomes" id="UP000324133"/>
    </source>
</evidence>
<feature type="signal peptide" evidence="1">
    <location>
        <begin position="1"/>
        <end position="18"/>
    </location>
</feature>
<keyword evidence="1" id="KW-0732">Signal</keyword>
<dbReference type="Gene3D" id="2.60.40.1120">
    <property type="entry name" value="Carboxypeptidase-like, regulatory domain"/>
    <property type="match status" value="1"/>
</dbReference>
<dbReference type="AlphaFoldDB" id="A0A5B6TH72"/>